<organism evidence="2">
    <name type="scientific">marine sediment metagenome</name>
    <dbReference type="NCBI Taxonomy" id="412755"/>
    <lineage>
        <taxon>unclassified sequences</taxon>
        <taxon>metagenomes</taxon>
        <taxon>ecological metagenomes</taxon>
    </lineage>
</organism>
<dbReference type="EMBL" id="BARU01032271">
    <property type="protein sequence ID" value="GAH69137.1"/>
    <property type="molecule type" value="Genomic_DNA"/>
</dbReference>
<dbReference type="InterPro" id="IPR029063">
    <property type="entry name" value="SAM-dependent_MTases_sf"/>
</dbReference>
<comment type="caution">
    <text evidence="2">The sequence shown here is derived from an EMBL/GenBank/DDBJ whole genome shotgun (WGS) entry which is preliminary data.</text>
</comment>
<dbReference type="AlphaFoldDB" id="X1HI33"/>
<dbReference type="Pfam" id="PF08241">
    <property type="entry name" value="Methyltransf_11"/>
    <property type="match status" value="1"/>
</dbReference>
<protein>
    <recommendedName>
        <fullName evidence="1">Methyltransferase type 11 domain-containing protein</fullName>
    </recommendedName>
</protein>
<dbReference type="PANTHER" id="PTHR43591:SF24">
    <property type="entry name" value="2-METHOXY-6-POLYPRENYL-1,4-BENZOQUINOL METHYLASE, MITOCHONDRIAL"/>
    <property type="match status" value="1"/>
</dbReference>
<accession>X1HI33</accession>
<name>X1HI33_9ZZZZ</name>
<evidence type="ECO:0000259" key="1">
    <source>
        <dbReference type="Pfam" id="PF08241"/>
    </source>
</evidence>
<dbReference type="Gene3D" id="3.40.50.150">
    <property type="entry name" value="Vaccinia Virus protein VP39"/>
    <property type="match status" value="1"/>
</dbReference>
<feature type="non-terminal residue" evidence="2">
    <location>
        <position position="1"/>
    </location>
</feature>
<dbReference type="CDD" id="cd02440">
    <property type="entry name" value="AdoMet_MTases"/>
    <property type="match status" value="1"/>
</dbReference>
<dbReference type="InterPro" id="IPR013216">
    <property type="entry name" value="Methyltransf_11"/>
</dbReference>
<gene>
    <name evidence="2" type="ORF">S03H2_50912</name>
</gene>
<proteinExistence type="predicted"/>
<reference evidence="2" key="1">
    <citation type="journal article" date="2014" name="Front. Microbiol.">
        <title>High frequency of phylogenetically diverse reductive dehalogenase-homologous genes in deep subseafloor sedimentary metagenomes.</title>
        <authorList>
            <person name="Kawai M."/>
            <person name="Futagami T."/>
            <person name="Toyoda A."/>
            <person name="Takaki Y."/>
            <person name="Nishi S."/>
            <person name="Hori S."/>
            <person name="Arai W."/>
            <person name="Tsubouchi T."/>
            <person name="Morono Y."/>
            <person name="Uchiyama I."/>
            <person name="Ito T."/>
            <person name="Fujiyama A."/>
            <person name="Inagaki F."/>
            <person name="Takami H."/>
        </authorList>
    </citation>
    <scope>NUCLEOTIDE SEQUENCE</scope>
    <source>
        <strain evidence="2">Expedition CK06-06</strain>
    </source>
</reference>
<dbReference type="GO" id="GO:0008757">
    <property type="term" value="F:S-adenosylmethionine-dependent methyltransferase activity"/>
    <property type="evidence" value="ECO:0007669"/>
    <property type="project" value="InterPro"/>
</dbReference>
<dbReference type="PANTHER" id="PTHR43591">
    <property type="entry name" value="METHYLTRANSFERASE"/>
    <property type="match status" value="1"/>
</dbReference>
<sequence length="197" mass="22930">EKGALMTGIDISEKFIKHAHQKENKDPLNIKYLVGSGLNLPFGNNIFDFCISTMALMDMANYYKAVQEIYRVLKKGGFFQFSISHPCFLTPIAEWIYNKKGEKVALACGDYFKRMNGEVEEWIFSSIPEELKNKYKKFKIARFSHTLSSWLNLLINTGFILEEFDEPYPDDEKIKKFPQLADCKIIPYFLIIRCKKP</sequence>
<feature type="domain" description="Methyltransferase type 11" evidence="1">
    <location>
        <begin position="3"/>
        <end position="79"/>
    </location>
</feature>
<dbReference type="SUPFAM" id="SSF53335">
    <property type="entry name" value="S-adenosyl-L-methionine-dependent methyltransferases"/>
    <property type="match status" value="1"/>
</dbReference>
<evidence type="ECO:0000313" key="2">
    <source>
        <dbReference type="EMBL" id="GAH69137.1"/>
    </source>
</evidence>